<keyword evidence="5" id="KW-0472">Membrane</keyword>
<dbReference type="VEuPathDB" id="PiroplasmaDB:BOVATA_019070"/>
<evidence type="ECO:0000256" key="3">
    <source>
        <dbReference type="ARBA" id="ARBA00022475"/>
    </source>
</evidence>
<evidence type="ECO:0000313" key="10">
    <source>
        <dbReference type="Proteomes" id="UP000236319"/>
    </source>
</evidence>
<name>A0A2H6KBQ3_9APIC</name>
<keyword evidence="10" id="KW-1185">Reference proteome</keyword>
<evidence type="ECO:0000259" key="8">
    <source>
        <dbReference type="PROSITE" id="PS51701"/>
    </source>
</evidence>
<dbReference type="InterPro" id="IPR038160">
    <property type="entry name" value="6_CYS_dom_sf"/>
</dbReference>
<organism evidence="9 10">
    <name type="scientific">Babesia ovata</name>
    <dbReference type="NCBI Taxonomy" id="189622"/>
    <lineage>
        <taxon>Eukaryota</taxon>
        <taxon>Sar</taxon>
        <taxon>Alveolata</taxon>
        <taxon>Apicomplexa</taxon>
        <taxon>Aconoidasida</taxon>
        <taxon>Piroplasmida</taxon>
        <taxon>Babesiidae</taxon>
        <taxon>Babesia</taxon>
    </lineage>
</organism>
<dbReference type="Proteomes" id="UP000236319">
    <property type="component" value="Unassembled WGS sequence"/>
</dbReference>
<accession>A0A2H6KBQ3</accession>
<evidence type="ECO:0000256" key="1">
    <source>
        <dbReference type="ARBA" id="ARBA00004236"/>
    </source>
</evidence>
<keyword evidence="7" id="KW-0325">Glycoprotein</keyword>
<evidence type="ECO:0000256" key="4">
    <source>
        <dbReference type="ARBA" id="ARBA00022729"/>
    </source>
</evidence>
<feature type="domain" description="6-Cys" evidence="8">
    <location>
        <begin position="787"/>
        <end position="917"/>
    </location>
</feature>
<dbReference type="GO" id="GO:0005886">
    <property type="term" value="C:plasma membrane"/>
    <property type="evidence" value="ECO:0007669"/>
    <property type="project" value="UniProtKB-SubCell"/>
</dbReference>
<sequence length="917" mass="102432">MDIDNIGSATVICPSRVNDTAYVWHPRTTSSEQANLKTYVSEGGRFRSVALSDVVVTDAPVAYVSVKSDVKQTTINLDFPMAEIYAVKERRLIFICGPHDLVLSDTMQRHLDRLSVSQPDMLPRSIITPLMREAKKMGAGFGVVFVNIRHLYLPLQGCGSRPSPLFAADNEVTVDPITGTRSCVADPMSKSRIGFLCEGRLEPEDCMRLLVDKNGGMVTAPRPFSYWKFEYHKPWVVAQYFDKLAIPPFNGECKCIDSHTGKVKAKIEIRPKNDYVCDITSKIFRNRLRPINGPWCSVVLHPGSTLTIRFPIVDVDSGPINEDPSLGLLSQQLSIYEFETKFLPKDLNTLRRLASVYDIDTYEEISYNKALAGDALELDASQMARGEVKLKYHLDKPLTSLGGHNSFFFHWTLKSRNKYVFDRIRAAVNVSFAFTHEYEIVGCNRGSKGVFHPAMGRDYCSNKWVENGVGNTYECLYDVIRYGGQAGIYCRPDEVLLPDNCESTGYDLYSNRPISLPASVRKATPYRIRGFQVFDMGFQNNAVSYACVCVNEHGYETSRLILEHNHNETHRYTVRHEDASAPLHPSILMPWSEVGLSREGLRSPEALVLHDTIQNHVTLHVGTTLLLRCGIDMNVWLGYGGNINTNARGDVPKTAWFPKQLKNFYFTVKNTIHGSVLVKTAYNDSIITTPSGLEFHYDVSVTSPGSQIMMITSRKSAILISKDPIYKKIVPITFVCGKAPEPSELPIVTDVASTSSASPPPNIQGLKSSARYTWHVVEVAVETTDPYMQGCGVTYESTDLFKPETPQLYDADGQLQFGCKIDLHMAKEAAFYCPAPYVLDPPNCFSQVSVDGTVKNTRDISQSLVTSQSNHFMILYSFSGLVGPGEKLRQTPPLECRCVTIKGIVLSTIQIENYYAK</sequence>
<evidence type="ECO:0000256" key="2">
    <source>
        <dbReference type="ARBA" id="ARBA00004241"/>
    </source>
</evidence>
<evidence type="ECO:0000313" key="9">
    <source>
        <dbReference type="EMBL" id="GBE60414.1"/>
    </source>
</evidence>
<evidence type="ECO:0000256" key="5">
    <source>
        <dbReference type="ARBA" id="ARBA00023136"/>
    </source>
</evidence>
<dbReference type="PROSITE" id="PS51701">
    <property type="entry name" value="6_CYS"/>
    <property type="match status" value="1"/>
</dbReference>
<dbReference type="GeneID" id="39874184"/>
<dbReference type="RefSeq" id="XP_028866657.1">
    <property type="nucleotide sequence ID" value="XM_029010824.1"/>
</dbReference>
<keyword evidence="4" id="KW-0732">Signal</keyword>
<dbReference type="AlphaFoldDB" id="A0A2H6KBQ3"/>
<protein>
    <recommendedName>
        <fullName evidence="8">6-Cys domain-containing protein</fullName>
    </recommendedName>
</protein>
<keyword evidence="3" id="KW-1003">Cell membrane</keyword>
<dbReference type="GO" id="GO:0009986">
    <property type="term" value="C:cell surface"/>
    <property type="evidence" value="ECO:0007669"/>
    <property type="project" value="UniProtKB-SubCell"/>
</dbReference>
<comment type="subcellular location">
    <subcellularLocation>
        <location evidence="1">Cell membrane</location>
    </subcellularLocation>
    <subcellularLocation>
        <location evidence="2">Cell surface</location>
    </subcellularLocation>
</comment>
<keyword evidence="6" id="KW-1015">Disulfide bond</keyword>
<comment type="caution">
    <text evidence="9">The sequence shown here is derived from an EMBL/GenBank/DDBJ whole genome shotgun (WGS) entry which is preliminary data.</text>
</comment>
<proteinExistence type="predicted"/>
<evidence type="ECO:0000256" key="7">
    <source>
        <dbReference type="ARBA" id="ARBA00023180"/>
    </source>
</evidence>
<dbReference type="EMBL" id="BDSA01000002">
    <property type="protein sequence ID" value="GBE60414.1"/>
    <property type="molecule type" value="Genomic_DNA"/>
</dbReference>
<dbReference type="OrthoDB" id="365660at2759"/>
<dbReference type="Pfam" id="PF07422">
    <property type="entry name" value="s48_45"/>
    <property type="match status" value="1"/>
</dbReference>
<gene>
    <name evidence="9" type="ORF">BOVATA_019070</name>
</gene>
<reference evidence="9 10" key="1">
    <citation type="journal article" date="2017" name="BMC Genomics">
        <title>Whole-genome assembly of Babesia ovata and comparative genomics between closely related pathogens.</title>
        <authorList>
            <person name="Yamagishi J."/>
            <person name="Asada M."/>
            <person name="Hakimi H."/>
            <person name="Tanaka T.Q."/>
            <person name="Sugimoto C."/>
            <person name="Kawazu S."/>
        </authorList>
    </citation>
    <scope>NUCLEOTIDE SEQUENCE [LARGE SCALE GENOMIC DNA]</scope>
    <source>
        <strain evidence="9 10">Miyake</strain>
    </source>
</reference>
<dbReference type="InterPro" id="IPR010884">
    <property type="entry name" value="6_CYS_dom"/>
</dbReference>
<evidence type="ECO:0000256" key="6">
    <source>
        <dbReference type="ARBA" id="ARBA00023157"/>
    </source>
</evidence>
<dbReference type="Gene3D" id="2.60.40.2860">
    <property type="match status" value="1"/>
</dbReference>